<feature type="domain" description="GGDEF" evidence="4">
    <location>
        <begin position="359"/>
        <end position="495"/>
    </location>
</feature>
<dbReference type="Gene3D" id="3.30.70.270">
    <property type="match status" value="1"/>
</dbReference>
<dbReference type="EC" id="2.7.7.65" evidence="1"/>
<dbReference type="SUPFAM" id="SSF55785">
    <property type="entry name" value="PYP-like sensor domain (PAS domain)"/>
    <property type="match status" value="1"/>
</dbReference>
<dbReference type="PROSITE" id="PS50887">
    <property type="entry name" value="GGDEF"/>
    <property type="match status" value="1"/>
</dbReference>
<name>A0A1W9HWI6_9HYPH</name>
<gene>
    <name evidence="5" type="ORF">A4S15_10030</name>
</gene>
<evidence type="ECO:0000256" key="1">
    <source>
        <dbReference type="ARBA" id="ARBA00012528"/>
    </source>
</evidence>
<dbReference type="SUPFAM" id="SSF55073">
    <property type="entry name" value="Nucleotide cyclase"/>
    <property type="match status" value="1"/>
</dbReference>
<dbReference type="Pfam" id="PF00990">
    <property type="entry name" value="GGDEF"/>
    <property type="match status" value="1"/>
</dbReference>
<dbReference type="InterPro" id="IPR050469">
    <property type="entry name" value="Diguanylate_Cyclase"/>
</dbReference>
<dbReference type="InterPro" id="IPR029787">
    <property type="entry name" value="Nucleotide_cyclase"/>
</dbReference>
<evidence type="ECO:0000313" key="6">
    <source>
        <dbReference type="Proteomes" id="UP000192872"/>
    </source>
</evidence>
<dbReference type="GO" id="GO:0052621">
    <property type="term" value="F:diguanylate cyclase activity"/>
    <property type="evidence" value="ECO:0007669"/>
    <property type="project" value="UniProtKB-EC"/>
</dbReference>
<comment type="catalytic activity">
    <reaction evidence="2">
        <text>2 GTP = 3',3'-c-di-GMP + 2 diphosphate</text>
        <dbReference type="Rhea" id="RHEA:24898"/>
        <dbReference type="ChEBI" id="CHEBI:33019"/>
        <dbReference type="ChEBI" id="CHEBI:37565"/>
        <dbReference type="ChEBI" id="CHEBI:58805"/>
        <dbReference type="EC" id="2.7.7.65"/>
    </reaction>
</comment>
<dbReference type="NCBIfam" id="TIGR00254">
    <property type="entry name" value="GGDEF"/>
    <property type="match status" value="1"/>
</dbReference>
<dbReference type="Proteomes" id="UP000192872">
    <property type="component" value="Unassembled WGS sequence"/>
</dbReference>
<comment type="caution">
    <text evidence="5">The sequence shown here is derived from an EMBL/GenBank/DDBJ whole genome shotgun (WGS) entry which is preliminary data.</text>
</comment>
<keyword evidence="3" id="KW-0175">Coiled coil</keyword>
<sequence>MYSVAYQDDIEQRASSKSLLRLLDLYRDMAVDGMPHYSDFNPLKLDSYRDWMAVLFAQANGDFLYGFAGSALSASLSFDLTGQQTSHLGEELGTFLAATARQAIDSGKPLFSLHRTSQTNERHLWERLVLPVRVGSEGLGVVTYGCVRSFQIDLVQALFEASDDGIIGATSVRDDAGVPIDAFVQTVNLRASAILGIALSELEGVPLGQAAPMLRDSQAWPAIITAMRDQTTISHDISWIDATGTRWLKVTASPLGDGVAVAITDISVNRQAMLDLDRQKAELTYANQVLAAQAEELSEIAFEAELARAKLSEEMAKRVELEAELKRVARFDLLTGVMNRLGFEEVARQHVMTAKRYKNELSMILVDADHFKAINDKFGHAGGDRALKHLAGLLADGVRTGIDSVGRIGGEEFAILLPQTGLDGAHRLAERLRATLETSTSAIGDDGTTAQITASFGVATFGGKIGTLESLMQRADMALYEAKNSGRNRVNTDDTISSAA</sequence>
<dbReference type="AlphaFoldDB" id="A0A1W9HWI6"/>
<dbReference type="STRING" id="1827387.A4S15_10030"/>
<dbReference type="RefSeq" id="WP_376802192.1">
    <property type="nucleotide sequence ID" value="NZ_DBNB01000034.1"/>
</dbReference>
<dbReference type="InterPro" id="IPR000160">
    <property type="entry name" value="GGDEF_dom"/>
</dbReference>
<organism evidence="5 6">
    <name type="scientific">Candidatus Raskinella chloraquaticus</name>
    <dbReference type="NCBI Taxonomy" id="1951219"/>
    <lineage>
        <taxon>Bacteria</taxon>
        <taxon>Pseudomonadati</taxon>
        <taxon>Pseudomonadota</taxon>
        <taxon>Alphaproteobacteria</taxon>
        <taxon>Hyphomicrobiales</taxon>
        <taxon>Phreatobacteraceae</taxon>
        <taxon>Candidatus Raskinella</taxon>
    </lineage>
</organism>
<dbReference type="InterPro" id="IPR043128">
    <property type="entry name" value="Rev_trsase/Diguanyl_cyclase"/>
</dbReference>
<evidence type="ECO:0000256" key="2">
    <source>
        <dbReference type="ARBA" id="ARBA00034247"/>
    </source>
</evidence>
<protein>
    <recommendedName>
        <fullName evidence="1">diguanylate cyclase</fullName>
        <ecNumber evidence="1">2.7.7.65</ecNumber>
    </recommendedName>
</protein>
<proteinExistence type="predicted"/>
<dbReference type="InterPro" id="IPR035965">
    <property type="entry name" value="PAS-like_dom_sf"/>
</dbReference>
<dbReference type="PANTHER" id="PTHR45138">
    <property type="entry name" value="REGULATORY COMPONENTS OF SENSORY TRANSDUCTION SYSTEM"/>
    <property type="match status" value="1"/>
</dbReference>
<dbReference type="CDD" id="cd01949">
    <property type="entry name" value="GGDEF"/>
    <property type="match status" value="1"/>
</dbReference>
<accession>A0A1W9HWI6</accession>
<evidence type="ECO:0000256" key="3">
    <source>
        <dbReference type="SAM" id="Coils"/>
    </source>
</evidence>
<dbReference type="PANTHER" id="PTHR45138:SF9">
    <property type="entry name" value="DIGUANYLATE CYCLASE DGCM-RELATED"/>
    <property type="match status" value="1"/>
</dbReference>
<reference evidence="5 6" key="1">
    <citation type="journal article" date="2017" name="Water Res.">
        <title>Comammox in drinking water systems.</title>
        <authorList>
            <person name="Wang Y."/>
            <person name="Ma L."/>
            <person name="Mao Y."/>
            <person name="Jiang X."/>
            <person name="Xia Y."/>
            <person name="Yu K."/>
            <person name="Li B."/>
            <person name="Zhang T."/>
        </authorList>
    </citation>
    <scope>NUCLEOTIDE SEQUENCE [LARGE SCALE GENOMIC DNA]</scope>
    <source>
        <strain evidence="5">SG_bin8</strain>
    </source>
</reference>
<dbReference type="EMBL" id="LWDL01000017">
    <property type="protein sequence ID" value="OQW51806.1"/>
    <property type="molecule type" value="Genomic_DNA"/>
</dbReference>
<evidence type="ECO:0000259" key="4">
    <source>
        <dbReference type="PROSITE" id="PS50887"/>
    </source>
</evidence>
<evidence type="ECO:0000313" key="5">
    <source>
        <dbReference type="EMBL" id="OQW51806.1"/>
    </source>
</evidence>
<dbReference type="FunFam" id="3.30.70.270:FF:000001">
    <property type="entry name" value="Diguanylate cyclase domain protein"/>
    <property type="match status" value="1"/>
</dbReference>
<dbReference type="SMART" id="SM00267">
    <property type="entry name" value="GGDEF"/>
    <property type="match status" value="1"/>
</dbReference>
<dbReference type="Gene3D" id="3.30.450.20">
    <property type="entry name" value="PAS domain"/>
    <property type="match status" value="1"/>
</dbReference>
<feature type="coiled-coil region" evidence="3">
    <location>
        <begin position="294"/>
        <end position="324"/>
    </location>
</feature>